<dbReference type="InterPro" id="IPR007197">
    <property type="entry name" value="rSAM"/>
</dbReference>
<dbReference type="InterPro" id="IPR058240">
    <property type="entry name" value="rSAM_sf"/>
</dbReference>
<dbReference type="Proteomes" id="UP000811545">
    <property type="component" value="Unassembled WGS sequence"/>
</dbReference>
<feature type="binding site" evidence="8">
    <location>
        <position position="70"/>
    </location>
    <ligand>
        <name>[4Fe-4S] cluster</name>
        <dbReference type="ChEBI" id="CHEBI:49883"/>
        <label>2</label>
        <note>4Fe-4S-S-AdoMet</note>
    </ligand>
</feature>
<dbReference type="InterPro" id="IPR003698">
    <property type="entry name" value="Lipoyl_synth"/>
</dbReference>
<dbReference type="InterPro" id="IPR013785">
    <property type="entry name" value="Aldolase_TIM"/>
</dbReference>
<comment type="similarity">
    <text evidence="8">Belongs to the radical SAM superfamily. Lipoyl synthase family.</text>
</comment>
<comment type="caution">
    <text evidence="10">The sequence shown here is derived from an EMBL/GenBank/DDBJ whole genome shotgun (WGS) entry which is preliminary data.</text>
</comment>
<evidence type="ECO:0000313" key="10">
    <source>
        <dbReference type="EMBL" id="MBT9144462.1"/>
    </source>
</evidence>
<keyword evidence="2 8" id="KW-0808">Transferase</keyword>
<evidence type="ECO:0000256" key="3">
    <source>
        <dbReference type="ARBA" id="ARBA00022691"/>
    </source>
</evidence>
<dbReference type="SMART" id="SM00729">
    <property type="entry name" value="Elp3"/>
    <property type="match status" value="1"/>
</dbReference>
<keyword evidence="4 8" id="KW-0479">Metal-binding</keyword>
<comment type="cofactor">
    <cofactor evidence="8">
        <name>[4Fe-4S] cluster</name>
        <dbReference type="ChEBI" id="CHEBI:49883"/>
    </cofactor>
    <text evidence="8">Binds 2 [4Fe-4S] clusters per subunit. One cluster is coordinated with 3 cysteines and an exchangeable S-adenosyl-L-methionine.</text>
</comment>
<comment type="subcellular location">
    <subcellularLocation>
        <location evidence="8">Cytoplasm</location>
    </subcellularLocation>
</comment>
<dbReference type="EC" id="2.8.1.8" evidence="8"/>
<protein>
    <recommendedName>
        <fullName evidence="8">Lipoyl synthase</fullName>
        <ecNumber evidence="8">2.8.1.8</ecNumber>
    </recommendedName>
    <alternativeName>
        <fullName evidence="8">Lip-syn</fullName>
        <shortName evidence="8">LS</shortName>
    </alternativeName>
    <alternativeName>
        <fullName evidence="8">Lipoate synthase</fullName>
    </alternativeName>
    <alternativeName>
        <fullName evidence="8">Lipoic acid synthase</fullName>
    </alternativeName>
    <alternativeName>
        <fullName evidence="8">Sulfur insertion protein LipA</fullName>
    </alternativeName>
</protein>
<dbReference type="Pfam" id="PF04055">
    <property type="entry name" value="Radical_SAM"/>
    <property type="match status" value="1"/>
</dbReference>
<accession>A0A9E2F179</accession>
<dbReference type="SFLD" id="SFLDG01058">
    <property type="entry name" value="lipoyl_synthase_like"/>
    <property type="match status" value="1"/>
</dbReference>
<evidence type="ECO:0000313" key="11">
    <source>
        <dbReference type="Proteomes" id="UP000811545"/>
    </source>
</evidence>
<keyword evidence="5 8" id="KW-0408">Iron</keyword>
<dbReference type="PANTHER" id="PTHR10949">
    <property type="entry name" value="LIPOYL SYNTHASE"/>
    <property type="match status" value="1"/>
</dbReference>
<dbReference type="CDD" id="cd01335">
    <property type="entry name" value="Radical_SAM"/>
    <property type="match status" value="1"/>
</dbReference>
<dbReference type="SFLD" id="SFLDS00029">
    <property type="entry name" value="Radical_SAM"/>
    <property type="match status" value="1"/>
</dbReference>
<keyword evidence="8" id="KW-0963">Cytoplasm</keyword>
<keyword evidence="1 8" id="KW-0004">4Fe-4S</keyword>
<dbReference type="GO" id="GO:0005737">
    <property type="term" value="C:cytoplasm"/>
    <property type="evidence" value="ECO:0007669"/>
    <property type="project" value="UniProtKB-SubCell"/>
</dbReference>
<name>A0A9E2F179_PSYF1</name>
<dbReference type="GO" id="GO:0016992">
    <property type="term" value="F:lipoate synthase activity"/>
    <property type="evidence" value="ECO:0007669"/>
    <property type="project" value="UniProtKB-UniRule"/>
</dbReference>
<feature type="binding site" evidence="8">
    <location>
        <position position="285"/>
    </location>
    <ligand>
        <name>[4Fe-4S] cluster</name>
        <dbReference type="ChEBI" id="CHEBI:49883"/>
        <label>1</label>
    </ligand>
</feature>
<evidence type="ECO:0000256" key="5">
    <source>
        <dbReference type="ARBA" id="ARBA00023004"/>
    </source>
</evidence>
<feature type="binding site" evidence="8">
    <location>
        <position position="44"/>
    </location>
    <ligand>
        <name>[4Fe-4S] cluster</name>
        <dbReference type="ChEBI" id="CHEBI:49883"/>
        <label>1</label>
    </ligand>
</feature>
<evidence type="ECO:0000259" key="9">
    <source>
        <dbReference type="PROSITE" id="PS51918"/>
    </source>
</evidence>
<feature type="binding site" evidence="8">
    <location>
        <position position="49"/>
    </location>
    <ligand>
        <name>[4Fe-4S] cluster</name>
        <dbReference type="ChEBI" id="CHEBI:49883"/>
        <label>1</label>
    </ligand>
</feature>
<feature type="binding site" evidence="8">
    <location>
        <position position="74"/>
    </location>
    <ligand>
        <name>[4Fe-4S] cluster</name>
        <dbReference type="ChEBI" id="CHEBI:49883"/>
        <label>2</label>
        <note>4Fe-4S-S-AdoMet</note>
    </ligand>
</feature>
<dbReference type="Gene3D" id="3.20.20.70">
    <property type="entry name" value="Aldolase class I"/>
    <property type="match status" value="1"/>
</dbReference>
<dbReference type="InterPro" id="IPR006638">
    <property type="entry name" value="Elp3/MiaA/NifB-like_rSAM"/>
</dbReference>
<dbReference type="NCBIfam" id="NF004019">
    <property type="entry name" value="PRK05481.1"/>
    <property type="match status" value="1"/>
</dbReference>
<dbReference type="SUPFAM" id="SSF102114">
    <property type="entry name" value="Radical SAM enzymes"/>
    <property type="match status" value="1"/>
</dbReference>
<evidence type="ECO:0000256" key="6">
    <source>
        <dbReference type="ARBA" id="ARBA00023014"/>
    </source>
</evidence>
<dbReference type="AlphaFoldDB" id="A0A9E2F179"/>
<keyword evidence="6 8" id="KW-0411">Iron-sulfur</keyword>
<dbReference type="HAMAP" id="MF_00206">
    <property type="entry name" value="Lipoyl_synth"/>
    <property type="match status" value="1"/>
</dbReference>
<feature type="domain" description="Radical SAM core" evidence="9">
    <location>
        <begin position="56"/>
        <end position="274"/>
    </location>
</feature>
<dbReference type="SFLD" id="SFLDF00271">
    <property type="entry name" value="lipoyl_synthase"/>
    <property type="match status" value="1"/>
</dbReference>
<gene>
    <name evidence="8 10" type="primary">lipA</name>
    <name evidence="10" type="ORF">DDT42_00303</name>
</gene>
<dbReference type="PANTHER" id="PTHR10949:SF0">
    <property type="entry name" value="LIPOYL SYNTHASE, MITOCHONDRIAL"/>
    <property type="match status" value="1"/>
</dbReference>
<proteinExistence type="inferred from homology"/>
<dbReference type="PIRSF" id="PIRSF005963">
    <property type="entry name" value="Lipoyl_synth"/>
    <property type="match status" value="1"/>
</dbReference>
<dbReference type="NCBIfam" id="NF009544">
    <property type="entry name" value="PRK12928.1"/>
    <property type="match status" value="1"/>
</dbReference>
<dbReference type="GO" id="GO:0009249">
    <property type="term" value="P:protein lipoylation"/>
    <property type="evidence" value="ECO:0007669"/>
    <property type="project" value="UniProtKB-UniRule"/>
</dbReference>
<reference evidence="10 11" key="1">
    <citation type="journal article" date="2021" name="bioRxiv">
        <title>Unique metabolic strategies in Hadean analogues reveal hints for primordial physiology.</title>
        <authorList>
            <person name="Nobu M.K."/>
            <person name="Nakai R."/>
            <person name="Tamazawa S."/>
            <person name="Mori H."/>
            <person name="Toyoda A."/>
            <person name="Ijiri A."/>
            <person name="Suzuki S."/>
            <person name="Kurokawa K."/>
            <person name="Kamagata Y."/>
            <person name="Tamaki H."/>
        </authorList>
    </citation>
    <scope>NUCLEOTIDE SEQUENCE [LARGE SCALE GENOMIC DNA]</scope>
    <source>
        <strain evidence="10">BS525</strain>
    </source>
</reference>
<dbReference type="PROSITE" id="PS51918">
    <property type="entry name" value="RADICAL_SAM"/>
    <property type="match status" value="1"/>
</dbReference>
<dbReference type="NCBIfam" id="TIGR00510">
    <property type="entry name" value="lipA"/>
    <property type="match status" value="1"/>
</dbReference>
<dbReference type="GO" id="GO:0051539">
    <property type="term" value="F:4 iron, 4 sulfur cluster binding"/>
    <property type="evidence" value="ECO:0007669"/>
    <property type="project" value="UniProtKB-UniRule"/>
</dbReference>
<evidence type="ECO:0000256" key="8">
    <source>
        <dbReference type="HAMAP-Rule" id="MF_00206"/>
    </source>
</evidence>
<comment type="catalytic activity">
    <reaction evidence="7 8">
        <text>[[Fe-S] cluster scaffold protein carrying a second [4Fe-4S](2+) cluster] + N(6)-octanoyl-L-lysyl-[protein] + 2 oxidized [2Fe-2S]-[ferredoxin] + 2 S-adenosyl-L-methionine + 4 H(+) = [[Fe-S] cluster scaffold protein] + N(6)-[(R)-dihydrolipoyl]-L-lysyl-[protein] + 4 Fe(3+) + 2 hydrogen sulfide + 2 5'-deoxyadenosine + 2 L-methionine + 2 reduced [2Fe-2S]-[ferredoxin]</text>
        <dbReference type="Rhea" id="RHEA:16585"/>
        <dbReference type="Rhea" id="RHEA-COMP:9928"/>
        <dbReference type="Rhea" id="RHEA-COMP:10000"/>
        <dbReference type="Rhea" id="RHEA-COMP:10001"/>
        <dbReference type="Rhea" id="RHEA-COMP:10475"/>
        <dbReference type="Rhea" id="RHEA-COMP:14568"/>
        <dbReference type="Rhea" id="RHEA-COMP:14569"/>
        <dbReference type="ChEBI" id="CHEBI:15378"/>
        <dbReference type="ChEBI" id="CHEBI:17319"/>
        <dbReference type="ChEBI" id="CHEBI:29034"/>
        <dbReference type="ChEBI" id="CHEBI:29919"/>
        <dbReference type="ChEBI" id="CHEBI:33722"/>
        <dbReference type="ChEBI" id="CHEBI:33737"/>
        <dbReference type="ChEBI" id="CHEBI:33738"/>
        <dbReference type="ChEBI" id="CHEBI:57844"/>
        <dbReference type="ChEBI" id="CHEBI:59789"/>
        <dbReference type="ChEBI" id="CHEBI:78809"/>
        <dbReference type="ChEBI" id="CHEBI:83100"/>
        <dbReference type="EC" id="2.8.1.8"/>
    </reaction>
</comment>
<evidence type="ECO:0000256" key="1">
    <source>
        <dbReference type="ARBA" id="ARBA00022485"/>
    </source>
</evidence>
<keyword evidence="3 8" id="KW-0949">S-adenosyl-L-methionine</keyword>
<comment type="pathway">
    <text evidence="8">Protein modification; protein lipoylation via endogenous pathway; protein N(6)-(lipoyl)lysine from octanoyl-[acyl-carrier-protein]: step 2/2.</text>
</comment>
<evidence type="ECO:0000256" key="4">
    <source>
        <dbReference type="ARBA" id="ARBA00022723"/>
    </source>
</evidence>
<evidence type="ECO:0000256" key="2">
    <source>
        <dbReference type="ARBA" id="ARBA00022679"/>
    </source>
</evidence>
<evidence type="ECO:0000256" key="7">
    <source>
        <dbReference type="ARBA" id="ARBA00047326"/>
    </source>
</evidence>
<feature type="binding site" evidence="8">
    <location>
        <position position="77"/>
    </location>
    <ligand>
        <name>[4Fe-4S] cluster</name>
        <dbReference type="ChEBI" id="CHEBI:49883"/>
        <label>2</label>
        <note>4Fe-4S-S-AdoMet</note>
    </ligand>
</feature>
<organism evidence="10 11">
    <name type="scientific">Psychracetigena formicireducens</name>
    <dbReference type="NCBI Taxonomy" id="2986056"/>
    <lineage>
        <taxon>Bacteria</taxon>
        <taxon>Bacillati</taxon>
        <taxon>Candidatus Lithacetigenota</taxon>
        <taxon>Candidatus Psychracetigena</taxon>
    </lineage>
</organism>
<sequence>MEKKNTVSKPILRKPGWITSRLSGGLEYPEIKKTLKKYHLHTICEDALCPNKGECWANKHVTFLILGNVCTRNCLFCKVSSGNPQGEIDELEPERIAQAVKELAMEYVVITSTTRDDLLDGGASHFARTLKCIKSLNSSVRVELLIPDFHNQESSLRIVVQEKPEVIAHNIETVRRLTPMVRDHYCSYEKSLGVLTGLKKIAGNILIKSGLMVGLGESESEILDTIRDIRKTETEIISIGQYLKPSKNHYEVKKFYTPNEFVEFSDFAYSIGFTKVISGPLVRSSYLAGK</sequence>
<dbReference type="EMBL" id="QLTW01000008">
    <property type="protein sequence ID" value="MBT9144462.1"/>
    <property type="molecule type" value="Genomic_DNA"/>
</dbReference>
<dbReference type="GO" id="GO:0046872">
    <property type="term" value="F:metal ion binding"/>
    <property type="evidence" value="ECO:0007669"/>
    <property type="project" value="UniProtKB-KW"/>
</dbReference>
<comment type="function">
    <text evidence="8">Catalyzes the radical-mediated insertion of two sulfur atoms into the C-6 and C-8 positions of the octanoyl moiety bound to the lipoyl domains of lipoate-dependent enzymes, thereby converting the octanoylated domains into lipoylated derivatives.</text>
</comment>
<feature type="binding site" evidence="8">
    <location>
        <position position="55"/>
    </location>
    <ligand>
        <name>[4Fe-4S] cluster</name>
        <dbReference type="ChEBI" id="CHEBI:49883"/>
        <label>1</label>
    </ligand>
</feature>